<keyword evidence="3" id="KW-0547">Nucleotide-binding</keyword>
<dbReference type="Pfam" id="PF18052">
    <property type="entry name" value="Rx_N"/>
    <property type="match status" value="1"/>
</dbReference>
<dbReference type="GO" id="GO:0006952">
    <property type="term" value="P:defense response"/>
    <property type="evidence" value="ECO:0007669"/>
    <property type="project" value="UniProtKB-KW"/>
</dbReference>
<dbReference type="OMA" id="KSLCYMY"/>
<dbReference type="SUPFAM" id="SSF52540">
    <property type="entry name" value="P-loop containing nucleoside triphosphate hydrolases"/>
    <property type="match status" value="1"/>
</dbReference>
<dbReference type="InterPro" id="IPR027417">
    <property type="entry name" value="P-loop_NTPase"/>
</dbReference>
<keyword evidence="12" id="KW-1185">Reference proteome</keyword>
<dbReference type="InterPro" id="IPR058922">
    <property type="entry name" value="WHD_DRP"/>
</dbReference>
<feature type="compositionally biased region" description="Acidic residues" evidence="6">
    <location>
        <begin position="223"/>
        <end position="234"/>
    </location>
</feature>
<gene>
    <name evidence="11" type="ORF">RCOM_1184850</name>
</gene>
<dbReference type="PRINTS" id="PR00364">
    <property type="entry name" value="DISEASERSIST"/>
</dbReference>
<dbReference type="eggNOG" id="KOG4658">
    <property type="taxonomic scope" value="Eukaryota"/>
</dbReference>
<dbReference type="SUPFAM" id="SSF52058">
    <property type="entry name" value="L domain-like"/>
    <property type="match status" value="2"/>
</dbReference>
<keyword evidence="5" id="KW-0067">ATP-binding</keyword>
<proteinExistence type="predicted"/>
<dbReference type="FunFam" id="1.10.10.10:FF:000322">
    <property type="entry name" value="Probable disease resistance protein At1g63360"/>
    <property type="match status" value="1"/>
</dbReference>
<keyword evidence="11" id="KW-0378">Hydrolase</keyword>
<evidence type="ECO:0000259" key="9">
    <source>
        <dbReference type="Pfam" id="PF23559"/>
    </source>
</evidence>
<dbReference type="EMBL" id="EQ974071">
    <property type="protein sequence ID" value="EEF34434.1"/>
    <property type="molecule type" value="Genomic_DNA"/>
</dbReference>
<dbReference type="Pfam" id="PF23559">
    <property type="entry name" value="WHD_DRP"/>
    <property type="match status" value="1"/>
</dbReference>
<keyword evidence="2" id="KW-0677">Repeat</keyword>
<protein>
    <submittedName>
        <fullName evidence="11">Leucine-rich repeat-containing protein, putative</fullName>
        <ecNumber evidence="11">3.1.3.16</ecNumber>
    </submittedName>
</protein>
<evidence type="ECO:0000256" key="6">
    <source>
        <dbReference type="SAM" id="MobiDB-lite"/>
    </source>
</evidence>
<accession>B9SPM6</accession>
<dbReference type="Pfam" id="PF25019">
    <property type="entry name" value="LRR_R13L1-DRL21"/>
    <property type="match status" value="1"/>
</dbReference>
<dbReference type="PANTHER" id="PTHR36766:SF40">
    <property type="entry name" value="DISEASE RESISTANCE PROTEIN RGA3"/>
    <property type="match status" value="1"/>
</dbReference>
<evidence type="ECO:0000259" key="8">
    <source>
        <dbReference type="Pfam" id="PF18052"/>
    </source>
</evidence>
<dbReference type="Pfam" id="PF00931">
    <property type="entry name" value="NB-ARC"/>
    <property type="match status" value="1"/>
</dbReference>
<dbReference type="AlphaFoldDB" id="B9SPM6"/>
<dbReference type="Proteomes" id="UP000008311">
    <property type="component" value="Unassembled WGS sequence"/>
</dbReference>
<dbReference type="GO" id="GO:0004722">
    <property type="term" value="F:protein serine/threonine phosphatase activity"/>
    <property type="evidence" value="ECO:0007669"/>
    <property type="project" value="UniProtKB-EC"/>
</dbReference>
<dbReference type="GO" id="GO:0005524">
    <property type="term" value="F:ATP binding"/>
    <property type="evidence" value="ECO:0007669"/>
    <property type="project" value="UniProtKB-KW"/>
</dbReference>
<organism evidence="11 12">
    <name type="scientific">Ricinus communis</name>
    <name type="common">Castor bean</name>
    <dbReference type="NCBI Taxonomy" id="3988"/>
    <lineage>
        <taxon>Eukaryota</taxon>
        <taxon>Viridiplantae</taxon>
        <taxon>Streptophyta</taxon>
        <taxon>Embryophyta</taxon>
        <taxon>Tracheophyta</taxon>
        <taxon>Spermatophyta</taxon>
        <taxon>Magnoliopsida</taxon>
        <taxon>eudicotyledons</taxon>
        <taxon>Gunneridae</taxon>
        <taxon>Pentapetalae</taxon>
        <taxon>rosids</taxon>
        <taxon>fabids</taxon>
        <taxon>Malpighiales</taxon>
        <taxon>Euphorbiaceae</taxon>
        <taxon>Acalyphoideae</taxon>
        <taxon>Acalypheae</taxon>
        <taxon>Ricinus</taxon>
    </lineage>
</organism>
<evidence type="ECO:0000313" key="11">
    <source>
        <dbReference type="EMBL" id="EEF34434.1"/>
    </source>
</evidence>
<dbReference type="OrthoDB" id="1412384at2759"/>
<keyword evidence="1" id="KW-0433">Leucine-rich repeat</keyword>
<dbReference type="GO" id="GO:0043531">
    <property type="term" value="F:ADP binding"/>
    <property type="evidence" value="ECO:0007669"/>
    <property type="project" value="InterPro"/>
</dbReference>
<feature type="domain" description="Disease resistance N-terminal" evidence="8">
    <location>
        <begin position="14"/>
        <end position="106"/>
    </location>
</feature>
<dbReference type="Gene3D" id="1.20.5.4130">
    <property type="match status" value="1"/>
</dbReference>
<dbReference type="PANTHER" id="PTHR36766">
    <property type="entry name" value="PLANT BROAD-SPECTRUM MILDEW RESISTANCE PROTEIN RPW8"/>
    <property type="match status" value="1"/>
</dbReference>
<dbReference type="InterPro" id="IPR042197">
    <property type="entry name" value="Apaf_helical"/>
</dbReference>
<feature type="region of interest" description="Disordered" evidence="6">
    <location>
        <begin position="189"/>
        <end position="237"/>
    </location>
</feature>
<dbReference type="InterPro" id="IPR041118">
    <property type="entry name" value="Rx_N"/>
</dbReference>
<dbReference type="InterPro" id="IPR036388">
    <property type="entry name" value="WH-like_DNA-bd_sf"/>
</dbReference>
<keyword evidence="4" id="KW-0611">Plant defense</keyword>
<evidence type="ECO:0000259" key="10">
    <source>
        <dbReference type="Pfam" id="PF25019"/>
    </source>
</evidence>
<dbReference type="Gene3D" id="1.10.8.430">
    <property type="entry name" value="Helical domain of apoptotic protease-activating factors"/>
    <property type="match status" value="1"/>
</dbReference>
<name>B9SPM6_RICCO</name>
<dbReference type="InterPro" id="IPR056789">
    <property type="entry name" value="LRR_R13L1-DRL21"/>
</dbReference>
<evidence type="ECO:0000259" key="7">
    <source>
        <dbReference type="Pfam" id="PF00931"/>
    </source>
</evidence>
<evidence type="ECO:0000256" key="2">
    <source>
        <dbReference type="ARBA" id="ARBA00022737"/>
    </source>
</evidence>
<evidence type="ECO:0000313" key="12">
    <source>
        <dbReference type="Proteomes" id="UP000008311"/>
    </source>
</evidence>
<feature type="domain" description="NB-ARC" evidence="7">
    <location>
        <begin position="260"/>
        <end position="429"/>
    </location>
</feature>
<dbReference type="InterPro" id="IPR002182">
    <property type="entry name" value="NB-ARC"/>
</dbReference>
<feature type="domain" description="R13L1/DRL21-like LRR repeat region" evidence="10">
    <location>
        <begin position="772"/>
        <end position="896"/>
    </location>
</feature>
<feature type="domain" description="Disease resistance protein winged helix" evidence="9">
    <location>
        <begin position="516"/>
        <end position="584"/>
    </location>
</feature>
<evidence type="ECO:0000256" key="1">
    <source>
        <dbReference type="ARBA" id="ARBA00022614"/>
    </source>
</evidence>
<evidence type="ECO:0000256" key="4">
    <source>
        <dbReference type="ARBA" id="ARBA00022821"/>
    </source>
</evidence>
<evidence type="ECO:0000256" key="3">
    <source>
        <dbReference type="ARBA" id="ARBA00022741"/>
    </source>
</evidence>
<evidence type="ECO:0000256" key="5">
    <source>
        <dbReference type="ARBA" id="ARBA00022840"/>
    </source>
</evidence>
<feature type="compositionally biased region" description="Gly residues" evidence="6">
    <location>
        <begin position="208"/>
        <end position="218"/>
    </location>
</feature>
<dbReference type="EC" id="3.1.3.16" evidence="11"/>
<dbReference type="InterPro" id="IPR032675">
    <property type="entry name" value="LRR_dom_sf"/>
</dbReference>
<dbReference type="Gene3D" id="1.10.10.10">
    <property type="entry name" value="Winged helix-like DNA-binding domain superfamily/Winged helix DNA-binding domain"/>
    <property type="match status" value="1"/>
</dbReference>
<dbReference type="InParanoid" id="B9SPM6"/>
<sequence>MTTGIVELLVIPLIGAALQVLFAKLASRGFWHLFKKRGLELKQLADLKFLVLTIIAVLTDAEEKEISNPSVKVWVDELKDAVYEAEDVLDEIFISRDQNQARNSDLKKKVEDVISRLRSVAEQKDVLGFKGLGGKTPSRLPTTSLMSEPQVFGREDEARAILEFLLPDGGNDNQIPGAIENGHVFAANENGDPVMNENEREAHENGSPAGGENGGPGNRGLDVDENGGPEDEDGVWANNHENEAPVEDNVVLLNENQVAMNQEEIPVLSIVGMPGVGKTTLAQLLFNCKTVKDNFNLRVWIHVSEEFDVLKVTKLIYHNVISGDCPTLELNKLQVSLQAAQTADLNMLQVRIQEALRGKKLLFVLDDIWNESFNHWDVLKRPFKDVASGSRIILTSRSISVASTMRAARIHHLPCLSENDCWSLFISHACRPGIDLDTEHPELKERILKKCSGLPLAATALGALLYSIEEIDEWNGVLNSEIWELPSDKCSILPVLRLSYYHLPSHLKQCFAYCSIFPKGFQFRKEHLIRLWMAQGLVRQHKNKRREEVGDECFRELLSRSFFQQFGSHDKPYFTMHDLFNDLARDVAGEFCFNFEDGTPNDIGEKIRHFSFLAEKYDVPEKFDSFKGANHLRTFLPLKLVSSQQVCALSNSALKSLLMASSHLRVLSLSPYPIPKLDDSISNLKYLRYLDLSHSLIQALPDPICSLDNLETLLLLECRNLTKLPRDMKKLINLQHLNINKTKLNKMPPQFGRLKKLHVLTDFVVGDSGSSISELKQLSDLGGALSVLNLEKVKVADAAGANLKEKKYLSELVFQWTKGIHHNALNEETVLDGLQPHENLKKLAILNYGGGNFQTWLGDASFSKMMYLRLVGCENCSSLPSLGQLSCLKEFHVANMKNLRTVGAEFCRTAASSIQPFKSLEILRFEDMPIWSSFTVEVQLPRLQKLHLHKCPNLTNKLPKHLPSLLTLHISECPNLELGFLHEDTEHWYEALKSLEISSSCNSIVFFPLDYFTKLENLQIQGCVHLKFFKHSPSPPICLQNLHIQDCCLLGSFPGGRLLSNLQSLSIKNCNNQLTPKVDWGLHEMAKLNSLEIEGPYKGIVSFPEEGLLPVNLDSLHINGFEDLRSLNNMGLQHLSRLKTLEIESCKDLNCMSVGKLPPSLACLNISDCPDMERRCKQGGAEWDKICHISKITIDGDEVN</sequence>
<dbReference type="Gene3D" id="3.80.10.10">
    <property type="entry name" value="Ribonuclease Inhibitor"/>
    <property type="match status" value="2"/>
</dbReference>
<reference evidence="12" key="1">
    <citation type="journal article" date="2010" name="Nat. Biotechnol.">
        <title>Draft genome sequence of the oilseed species Ricinus communis.</title>
        <authorList>
            <person name="Chan A.P."/>
            <person name="Crabtree J."/>
            <person name="Zhao Q."/>
            <person name="Lorenzi H."/>
            <person name="Orvis J."/>
            <person name="Puiu D."/>
            <person name="Melake-Berhan A."/>
            <person name="Jones K.M."/>
            <person name="Redman J."/>
            <person name="Chen G."/>
            <person name="Cahoon E.B."/>
            <person name="Gedil M."/>
            <person name="Stanke M."/>
            <person name="Haas B.J."/>
            <person name="Wortman J.R."/>
            <person name="Fraser-Liggett C.M."/>
            <person name="Ravel J."/>
            <person name="Rabinowicz P.D."/>
        </authorList>
    </citation>
    <scope>NUCLEOTIDE SEQUENCE [LARGE SCALE GENOMIC DNA]</scope>
    <source>
        <strain evidence="12">cv. Hale</strain>
    </source>
</reference>
<dbReference type="Gene3D" id="3.40.50.300">
    <property type="entry name" value="P-loop containing nucleotide triphosphate hydrolases"/>
    <property type="match status" value="1"/>
</dbReference>
<dbReference type="GO" id="GO:0051707">
    <property type="term" value="P:response to other organism"/>
    <property type="evidence" value="ECO:0007669"/>
    <property type="project" value="UniProtKB-ARBA"/>
</dbReference>